<name>A0ABR8QAN5_9CELL</name>
<sequence length="90" mass="10023">METVGTRDLKQNPQAVVRRVLDTGEPLEITTHGHPTGVRLVPDAPARRTWVRGADLGRIRPMGRDAAERLHDDLAHVGDDEPTDPWETRA</sequence>
<organism evidence="3 4">
    <name type="scientific">Cellulomonas avistercoris</name>
    <dbReference type="NCBI Taxonomy" id="2762242"/>
    <lineage>
        <taxon>Bacteria</taxon>
        <taxon>Bacillati</taxon>
        <taxon>Actinomycetota</taxon>
        <taxon>Actinomycetes</taxon>
        <taxon>Micrococcales</taxon>
        <taxon>Cellulomonadaceae</taxon>
        <taxon>Cellulomonas</taxon>
    </lineage>
</organism>
<comment type="similarity">
    <text evidence="1 2">Belongs to the phD/YefM antitoxin family.</text>
</comment>
<keyword evidence="4" id="KW-1185">Reference proteome</keyword>
<reference evidence="3 4" key="1">
    <citation type="submission" date="2020-08" db="EMBL/GenBank/DDBJ databases">
        <title>A Genomic Blueprint of the Chicken Gut Microbiome.</title>
        <authorList>
            <person name="Gilroy R."/>
            <person name="Ravi A."/>
            <person name="Getino M."/>
            <person name="Pursley I."/>
            <person name="Horton D.L."/>
            <person name="Alikhan N.-F."/>
            <person name="Baker D."/>
            <person name="Gharbi K."/>
            <person name="Hall N."/>
            <person name="Watson M."/>
            <person name="Adriaenssens E.M."/>
            <person name="Foster-Nyarko E."/>
            <person name="Jarju S."/>
            <person name="Secka A."/>
            <person name="Antonio M."/>
            <person name="Oren A."/>
            <person name="Chaudhuri R."/>
            <person name="La Ragione R.M."/>
            <person name="Hildebrand F."/>
            <person name="Pallen M.J."/>
        </authorList>
    </citation>
    <scope>NUCLEOTIDE SEQUENCE [LARGE SCALE GENOMIC DNA]</scope>
    <source>
        <strain evidence="3 4">Sa3CUA2</strain>
    </source>
</reference>
<dbReference type="SUPFAM" id="SSF143120">
    <property type="entry name" value="YefM-like"/>
    <property type="match status" value="1"/>
</dbReference>
<proteinExistence type="inferred from homology"/>
<accession>A0ABR8QAN5</accession>
<dbReference type="NCBIfam" id="TIGR01552">
    <property type="entry name" value="phd_fam"/>
    <property type="match status" value="1"/>
</dbReference>
<evidence type="ECO:0000256" key="2">
    <source>
        <dbReference type="RuleBase" id="RU362080"/>
    </source>
</evidence>
<dbReference type="InterPro" id="IPR036165">
    <property type="entry name" value="YefM-like_sf"/>
</dbReference>
<evidence type="ECO:0000313" key="3">
    <source>
        <dbReference type="EMBL" id="MBD7917503.1"/>
    </source>
</evidence>
<dbReference type="Proteomes" id="UP000604241">
    <property type="component" value="Unassembled WGS sequence"/>
</dbReference>
<evidence type="ECO:0000256" key="1">
    <source>
        <dbReference type="ARBA" id="ARBA00009981"/>
    </source>
</evidence>
<protein>
    <recommendedName>
        <fullName evidence="2">Antitoxin</fullName>
    </recommendedName>
</protein>
<comment type="function">
    <text evidence="2">Antitoxin component of a type II toxin-antitoxin (TA) system.</text>
</comment>
<dbReference type="Gene3D" id="3.40.1620.10">
    <property type="entry name" value="YefM-like domain"/>
    <property type="match status" value="1"/>
</dbReference>
<gene>
    <name evidence="3" type="ORF">H9657_04320</name>
</gene>
<dbReference type="EMBL" id="JACSQV010000002">
    <property type="protein sequence ID" value="MBD7917503.1"/>
    <property type="molecule type" value="Genomic_DNA"/>
</dbReference>
<comment type="caution">
    <text evidence="3">The sequence shown here is derived from an EMBL/GenBank/DDBJ whole genome shotgun (WGS) entry which is preliminary data.</text>
</comment>
<dbReference type="RefSeq" id="WP_191780637.1">
    <property type="nucleotide sequence ID" value="NZ_JACSQV010000002.1"/>
</dbReference>
<dbReference type="InterPro" id="IPR006442">
    <property type="entry name" value="Antitoxin_Phd/YefM"/>
</dbReference>
<dbReference type="Pfam" id="PF02604">
    <property type="entry name" value="PhdYeFM_antitox"/>
    <property type="match status" value="1"/>
</dbReference>
<evidence type="ECO:0000313" key="4">
    <source>
        <dbReference type="Proteomes" id="UP000604241"/>
    </source>
</evidence>